<name>A0ABQ8FAT9_9FUNG</name>
<keyword evidence="6" id="KW-0449">Lipoprotein</keyword>
<reference evidence="10 11" key="1">
    <citation type="submission" date="2021-02" db="EMBL/GenBank/DDBJ databases">
        <title>Variation within the Batrachochytrium salamandrivorans European outbreak.</title>
        <authorList>
            <person name="Kelly M."/>
            <person name="Pasmans F."/>
            <person name="Shea T.P."/>
            <person name="Munoz J.F."/>
            <person name="Carranza S."/>
            <person name="Cuomo C.A."/>
            <person name="Martel A."/>
        </authorList>
    </citation>
    <scope>NUCLEOTIDE SEQUENCE [LARGE SCALE GENOMIC DNA]</scope>
    <source>
        <strain evidence="10 11">AMFP18/2</strain>
    </source>
</reference>
<keyword evidence="5" id="KW-0325">Glycoprotein</keyword>
<evidence type="ECO:0000256" key="6">
    <source>
        <dbReference type="ARBA" id="ARBA00023288"/>
    </source>
</evidence>
<sequence>MLLSSVLAIVTLVAAPAAAHFKMTNPVPRGDREVTMDKAPCGGFDTPSRKRTCFGPKSTFSVDMTDKNAFMTIKLGSGSNPRSFPVQMSTRQFAGMGVYTFAADFSKVPKTFTNNSLATLQFSTTSDHGVCNYLTVLAEAKLYN</sequence>
<proteinExistence type="predicted"/>
<gene>
    <name evidence="10" type="ORF">BASA50_006084</name>
</gene>
<accession>A0ABQ8FAT9</accession>
<evidence type="ECO:0000256" key="2">
    <source>
        <dbReference type="ARBA" id="ARBA00022475"/>
    </source>
</evidence>
<keyword evidence="2" id="KW-1003">Cell membrane</keyword>
<dbReference type="InterPro" id="IPR046530">
    <property type="entry name" value="BIM1-like_dom"/>
</dbReference>
<evidence type="ECO:0000313" key="10">
    <source>
        <dbReference type="EMBL" id="KAH6595098.1"/>
    </source>
</evidence>
<evidence type="ECO:0000313" key="11">
    <source>
        <dbReference type="Proteomes" id="UP001648503"/>
    </source>
</evidence>
<feature type="chain" id="PRO_5046890537" description="Copper acquisition factor BIM1-like domain-containing protein" evidence="8">
    <location>
        <begin position="20"/>
        <end position="144"/>
    </location>
</feature>
<dbReference type="Proteomes" id="UP001648503">
    <property type="component" value="Unassembled WGS sequence"/>
</dbReference>
<comment type="caution">
    <text evidence="10">The sequence shown here is derived from an EMBL/GenBank/DDBJ whole genome shotgun (WGS) entry which is preliminary data.</text>
</comment>
<protein>
    <recommendedName>
        <fullName evidence="9">Copper acquisition factor BIM1-like domain-containing protein</fullName>
    </recommendedName>
</protein>
<evidence type="ECO:0000256" key="3">
    <source>
        <dbReference type="ARBA" id="ARBA00022729"/>
    </source>
</evidence>
<dbReference type="InterPro" id="IPR046936">
    <property type="entry name" value="BIM1-like"/>
</dbReference>
<evidence type="ECO:0000256" key="8">
    <source>
        <dbReference type="SAM" id="SignalP"/>
    </source>
</evidence>
<dbReference type="CDD" id="cd21176">
    <property type="entry name" value="LPMO_auxiliary-like"/>
    <property type="match status" value="1"/>
</dbReference>
<keyword evidence="3 8" id="KW-0732">Signal</keyword>
<keyword evidence="4" id="KW-0472">Membrane</keyword>
<keyword evidence="11" id="KW-1185">Reference proteome</keyword>
<dbReference type="EMBL" id="JAFCIX010000313">
    <property type="protein sequence ID" value="KAH6595098.1"/>
    <property type="molecule type" value="Genomic_DNA"/>
</dbReference>
<feature type="signal peptide" evidence="8">
    <location>
        <begin position="1"/>
        <end position="19"/>
    </location>
</feature>
<comment type="subcellular location">
    <subcellularLocation>
        <location evidence="1">Cell membrane</location>
    </subcellularLocation>
    <subcellularLocation>
        <location evidence="7">Endomembrane system</location>
        <topology evidence="7">Lipid-anchor</topology>
    </subcellularLocation>
</comment>
<evidence type="ECO:0000256" key="1">
    <source>
        <dbReference type="ARBA" id="ARBA00004236"/>
    </source>
</evidence>
<feature type="domain" description="Copper acquisition factor BIM1-like" evidence="9">
    <location>
        <begin position="19"/>
        <end position="129"/>
    </location>
</feature>
<organism evidence="10 11">
    <name type="scientific">Batrachochytrium salamandrivorans</name>
    <dbReference type="NCBI Taxonomy" id="1357716"/>
    <lineage>
        <taxon>Eukaryota</taxon>
        <taxon>Fungi</taxon>
        <taxon>Fungi incertae sedis</taxon>
        <taxon>Chytridiomycota</taxon>
        <taxon>Chytridiomycota incertae sedis</taxon>
        <taxon>Chytridiomycetes</taxon>
        <taxon>Rhizophydiales</taxon>
        <taxon>Rhizophydiales incertae sedis</taxon>
        <taxon>Batrachochytrium</taxon>
    </lineage>
</organism>
<evidence type="ECO:0000256" key="4">
    <source>
        <dbReference type="ARBA" id="ARBA00023136"/>
    </source>
</evidence>
<evidence type="ECO:0000256" key="5">
    <source>
        <dbReference type="ARBA" id="ARBA00023180"/>
    </source>
</evidence>
<dbReference type="PANTHER" id="PTHR34992">
    <property type="entry name" value="HYPHAL ANASTAMOSIS-7 PROTEIN"/>
    <property type="match status" value="1"/>
</dbReference>
<dbReference type="PANTHER" id="PTHR34992:SF1">
    <property type="entry name" value="COPPER ACQUISITION FACTOR BIM1-LIKE DOMAIN-CONTAINING PROTEIN"/>
    <property type="match status" value="1"/>
</dbReference>
<evidence type="ECO:0000256" key="7">
    <source>
        <dbReference type="ARBA" id="ARBA00037868"/>
    </source>
</evidence>
<dbReference type="Pfam" id="PF20238">
    <property type="entry name" value="BIM1-like_dom"/>
    <property type="match status" value="1"/>
</dbReference>
<evidence type="ECO:0000259" key="9">
    <source>
        <dbReference type="Pfam" id="PF20238"/>
    </source>
</evidence>